<dbReference type="Gene3D" id="3.30.70.2390">
    <property type="match status" value="1"/>
</dbReference>
<keyword evidence="1" id="KW-0812">Transmembrane</keyword>
<dbReference type="Proteomes" id="UP001430172">
    <property type="component" value="Unassembled WGS sequence"/>
</dbReference>
<dbReference type="EMBL" id="JAFDVD010000027">
    <property type="protein sequence ID" value="MBM6402536.1"/>
    <property type="molecule type" value="Genomic_DNA"/>
</dbReference>
<keyword evidence="1" id="KW-1133">Transmembrane helix</keyword>
<proteinExistence type="predicted"/>
<comment type="caution">
    <text evidence="3">The sequence shown here is derived from an EMBL/GenBank/DDBJ whole genome shotgun (WGS) entry which is preliminary data.</text>
</comment>
<feature type="domain" description="LytR/CpsA/Psr regulator C-terminal" evidence="2">
    <location>
        <begin position="71"/>
        <end position="159"/>
    </location>
</feature>
<evidence type="ECO:0000256" key="1">
    <source>
        <dbReference type="SAM" id="Phobius"/>
    </source>
</evidence>
<evidence type="ECO:0000313" key="3">
    <source>
        <dbReference type="EMBL" id="MBM6402536.1"/>
    </source>
</evidence>
<protein>
    <submittedName>
        <fullName evidence="3">LytR C-terminal domain-containing protein</fullName>
    </submittedName>
</protein>
<dbReference type="Pfam" id="PF13399">
    <property type="entry name" value="LytR_C"/>
    <property type="match status" value="1"/>
</dbReference>
<sequence>MSEYTTESPASVAARQRRRRSLLTIGVVLLGLFFAFWYGLSYYEADNKARAARPPAPTCRPFDPNEVTADEVTVNVYNATGRTGLAGSTAKLVADRGFVVGKVANDPTTRKTPAVAEVRHGPTGAAAAKLVAGVMPSGTKLVADKRKDATVDIALGTKFKTLKPAAAPTQQLPMCPDPSATPS</sequence>
<evidence type="ECO:0000313" key="4">
    <source>
        <dbReference type="Proteomes" id="UP001430172"/>
    </source>
</evidence>
<evidence type="ECO:0000259" key="2">
    <source>
        <dbReference type="Pfam" id="PF13399"/>
    </source>
</evidence>
<keyword evidence="4" id="KW-1185">Reference proteome</keyword>
<name>A0ABS2CTR7_9MICO</name>
<feature type="transmembrane region" description="Helical" evidence="1">
    <location>
        <begin position="21"/>
        <end position="40"/>
    </location>
</feature>
<dbReference type="RefSeq" id="WP_204133006.1">
    <property type="nucleotide sequence ID" value="NZ_JAFDVD010000027.1"/>
</dbReference>
<keyword evidence="1" id="KW-0472">Membrane</keyword>
<reference evidence="3" key="1">
    <citation type="submission" date="2021-02" db="EMBL/GenBank/DDBJ databases">
        <title>Phycicoccus sp. MQZ13P-5T, whole genome shotgun sequence.</title>
        <authorList>
            <person name="Tuo L."/>
        </authorList>
    </citation>
    <scope>NUCLEOTIDE SEQUENCE</scope>
    <source>
        <strain evidence="3">MQZ13P-5</strain>
    </source>
</reference>
<organism evidence="3 4">
    <name type="scientific">Phycicoccus sonneratiae</name>
    <dbReference type="NCBI Taxonomy" id="2807628"/>
    <lineage>
        <taxon>Bacteria</taxon>
        <taxon>Bacillati</taxon>
        <taxon>Actinomycetota</taxon>
        <taxon>Actinomycetes</taxon>
        <taxon>Micrococcales</taxon>
        <taxon>Intrasporangiaceae</taxon>
        <taxon>Phycicoccus</taxon>
    </lineage>
</organism>
<gene>
    <name evidence="3" type="ORF">JQN70_19245</name>
</gene>
<accession>A0ABS2CTR7</accession>
<dbReference type="InterPro" id="IPR027381">
    <property type="entry name" value="LytR/CpsA/Psr_C"/>
</dbReference>